<accession>A0A7G9W679</accession>
<reference evidence="1 2" key="1">
    <citation type="submission" date="2020-07" db="EMBL/GenBank/DDBJ databases">
        <title>Alkalicella. sp. LB2 genome.</title>
        <authorList>
            <person name="Postec A."/>
            <person name="Quemeneur M."/>
        </authorList>
    </citation>
    <scope>NUCLEOTIDE SEQUENCE [LARGE SCALE GENOMIC DNA]</scope>
    <source>
        <strain evidence="1 2">LB2</strain>
    </source>
</reference>
<dbReference type="AlphaFoldDB" id="A0A7G9W679"/>
<name>A0A7G9W679_ALKCA</name>
<proteinExistence type="predicted"/>
<evidence type="ECO:0000313" key="1">
    <source>
        <dbReference type="EMBL" id="QNO14191.1"/>
    </source>
</evidence>
<keyword evidence="2" id="KW-1185">Reference proteome</keyword>
<gene>
    <name evidence="1" type="ORF">HYG86_05100</name>
</gene>
<evidence type="ECO:0000313" key="2">
    <source>
        <dbReference type="Proteomes" id="UP000516160"/>
    </source>
</evidence>
<dbReference type="EMBL" id="CP058559">
    <property type="protein sequence ID" value="QNO14191.1"/>
    <property type="molecule type" value="Genomic_DNA"/>
</dbReference>
<dbReference type="RefSeq" id="WP_213167848.1">
    <property type="nucleotide sequence ID" value="NZ_CP058559.1"/>
</dbReference>
<protein>
    <submittedName>
        <fullName evidence="1">Uncharacterized protein</fullName>
    </submittedName>
</protein>
<dbReference type="KEGG" id="acae:HYG86_05100"/>
<dbReference type="Proteomes" id="UP000516160">
    <property type="component" value="Chromosome"/>
</dbReference>
<sequence>MYWVAPLQHRGFFKWRNNLDGAEGYIKVNANSRETEWVRDHKIKYSTSAYWGNDIRRHVYNNFSKRKGYTDFSFEIDDNGHPYYIITVYDNTIGFSGSEVEGILVVDAVDGEMEFFEQGSNYPTWVDRVIPESFFKKRLAAWGKYPNGWFNPSNKGQLKQSSGTNIVYNEGRAYYYTGVTSWGSDEATVGFMLMDTRTEEVSLYSISGATEKKAMNIAEGRVQNAGYTATEPVLISVGGKPTYFMTLKDSNNNIAEYAFVNVSDYMRSGVSRNIETAQAEYMVEIGLRNDTDFIIDESNLAEVNGIVERINMVIVEGDTYYYVKLEGNPELYRGSFKDFANLVITEKGDAVSIKYLESEDNLIRVFENNNLQ</sequence>
<organism evidence="1 2">
    <name type="scientific">Alkalicella caledoniensis</name>
    <dbReference type="NCBI Taxonomy" id="2731377"/>
    <lineage>
        <taxon>Bacteria</taxon>
        <taxon>Bacillati</taxon>
        <taxon>Bacillota</taxon>
        <taxon>Clostridia</taxon>
        <taxon>Eubacteriales</taxon>
        <taxon>Proteinivoracaceae</taxon>
        <taxon>Alkalicella</taxon>
    </lineage>
</organism>